<feature type="transmembrane region" description="Helical" evidence="2">
    <location>
        <begin position="19"/>
        <end position="41"/>
    </location>
</feature>
<feature type="region of interest" description="Disordered" evidence="1">
    <location>
        <begin position="75"/>
        <end position="96"/>
    </location>
</feature>
<keyword evidence="2" id="KW-0472">Membrane</keyword>
<keyword evidence="2" id="KW-1133">Transmembrane helix</keyword>
<feature type="compositionally biased region" description="Polar residues" evidence="1">
    <location>
        <begin position="83"/>
        <end position="93"/>
    </location>
</feature>
<evidence type="ECO:0000256" key="2">
    <source>
        <dbReference type="SAM" id="Phobius"/>
    </source>
</evidence>
<dbReference type="EMBL" id="JAWRVI010000557">
    <property type="protein sequence ID" value="KAK4062581.1"/>
    <property type="molecule type" value="Genomic_DNA"/>
</dbReference>
<sequence>MKTVTIAQRDGAGGPGLGWVFIIVGCVVVAFAVVGLPLTWWGKRRHNPTSHTTPTPLLASASTLVGSGMSTSFPARPAPEASCKSSDVASQPEGTRAEIEQHLPRGRDGWGRVSGRRWQDMQYETFEPRLASEETDGGKRMHVTREIQSERTRRVSESWSRSSWYVLFGRLATTDTITFKRASTQSRDGKVLTGDLYGHQPR</sequence>
<gene>
    <name evidence="3" type="ORF">Purlil1_14205</name>
</gene>
<protein>
    <submittedName>
        <fullName evidence="3">Uncharacterized protein</fullName>
    </submittedName>
</protein>
<dbReference type="PROSITE" id="PS51257">
    <property type="entry name" value="PROKAR_LIPOPROTEIN"/>
    <property type="match status" value="1"/>
</dbReference>
<comment type="caution">
    <text evidence="3">The sequence shown here is derived from an EMBL/GenBank/DDBJ whole genome shotgun (WGS) entry which is preliminary data.</text>
</comment>
<reference evidence="3 4" key="1">
    <citation type="journal article" date="2024" name="Microbiol. Resour. Announc.">
        <title>Genome annotations for the ascomycete fungi Trichoderma harzianum, Trichoderma aggressivum, and Purpureocillium lilacinum.</title>
        <authorList>
            <person name="Beijen E.P.W."/>
            <person name="Ohm R.A."/>
        </authorList>
    </citation>
    <scope>NUCLEOTIDE SEQUENCE [LARGE SCALE GENOMIC DNA]</scope>
    <source>
        <strain evidence="3 4">CBS 150709</strain>
    </source>
</reference>
<dbReference type="Proteomes" id="UP001287286">
    <property type="component" value="Unassembled WGS sequence"/>
</dbReference>
<keyword evidence="2" id="KW-0812">Transmembrane</keyword>
<evidence type="ECO:0000256" key="1">
    <source>
        <dbReference type="SAM" id="MobiDB-lite"/>
    </source>
</evidence>
<evidence type="ECO:0000313" key="3">
    <source>
        <dbReference type="EMBL" id="KAK4062581.1"/>
    </source>
</evidence>
<keyword evidence="4" id="KW-1185">Reference proteome</keyword>
<name>A0ABR0BBX5_PURLI</name>
<accession>A0ABR0BBX5</accession>
<organism evidence="3 4">
    <name type="scientific">Purpureocillium lilacinum</name>
    <name type="common">Paecilomyces lilacinus</name>
    <dbReference type="NCBI Taxonomy" id="33203"/>
    <lineage>
        <taxon>Eukaryota</taxon>
        <taxon>Fungi</taxon>
        <taxon>Dikarya</taxon>
        <taxon>Ascomycota</taxon>
        <taxon>Pezizomycotina</taxon>
        <taxon>Sordariomycetes</taxon>
        <taxon>Hypocreomycetidae</taxon>
        <taxon>Hypocreales</taxon>
        <taxon>Ophiocordycipitaceae</taxon>
        <taxon>Purpureocillium</taxon>
    </lineage>
</organism>
<proteinExistence type="predicted"/>
<evidence type="ECO:0000313" key="4">
    <source>
        <dbReference type="Proteomes" id="UP001287286"/>
    </source>
</evidence>